<dbReference type="AlphaFoldDB" id="A0A9J2PXU2"/>
<keyword evidence="2" id="KW-1133">Transmembrane helix</keyword>
<keyword evidence="2" id="KW-0472">Membrane</keyword>
<feature type="region of interest" description="Disordered" evidence="1">
    <location>
        <begin position="295"/>
        <end position="319"/>
    </location>
</feature>
<keyword evidence="3" id="KW-1185">Reference proteome</keyword>
<keyword evidence="2" id="KW-0812">Transmembrane</keyword>
<feature type="compositionally biased region" description="Polar residues" evidence="1">
    <location>
        <begin position="222"/>
        <end position="233"/>
    </location>
</feature>
<organism evidence="3 4">
    <name type="scientific">Ascaris lumbricoides</name>
    <name type="common">Giant roundworm</name>
    <dbReference type="NCBI Taxonomy" id="6252"/>
    <lineage>
        <taxon>Eukaryota</taxon>
        <taxon>Metazoa</taxon>
        <taxon>Ecdysozoa</taxon>
        <taxon>Nematoda</taxon>
        <taxon>Chromadorea</taxon>
        <taxon>Rhabditida</taxon>
        <taxon>Spirurina</taxon>
        <taxon>Ascaridomorpha</taxon>
        <taxon>Ascaridoidea</taxon>
        <taxon>Ascarididae</taxon>
        <taxon>Ascaris</taxon>
    </lineage>
</organism>
<evidence type="ECO:0000256" key="2">
    <source>
        <dbReference type="SAM" id="Phobius"/>
    </source>
</evidence>
<sequence length="488" mass="53762">RIDLNSNWGSFIGDTVKESEEGKRGRRQLKDQWLSFKCFNCLLDTHAIKISINFDINEIIRANRRIFLENEEGSLFQMNFLDKNSKAIAITIIIGATGVAAAYFFYYRKKVSDENEQTENKAALVAPETDSLPAAQTTVETETTRPIEKLQVAEENITKEKETSIEDAKLANIIVERRKSQEEKPEIDSVKHDTAASIEPTQPTTTNEDVKPKVVRTVIASSEPTQPVSSAEKSQLEKKPMAMEGTKAEIVRAMTASSESTQPIPPVEKAQSDKSAVIKEADISTAKASISVEKISSGKGVESTSLASPLNVNQPSPKEPPMVRKFIGAYDFNRNNSTTKSFPYSIFSISSGKGVESTSLASPLNVNQPSPKEPPMSDTFCYCGAQSSSSMSTINNDDLSDLKVQLLPTTVKPIVFDPYNPVNLTHRPGTSDLSSKSLTTMQSAENHRIIVPFLPILHGITYAAKHAQLLNELVENYEYFESNLLDSS</sequence>
<feature type="region of interest" description="Disordered" evidence="1">
    <location>
        <begin position="222"/>
        <end position="241"/>
    </location>
</feature>
<protein>
    <submittedName>
        <fullName evidence="4">Uncharacterized protein</fullName>
    </submittedName>
</protein>
<proteinExistence type="predicted"/>
<dbReference type="Proteomes" id="UP000036681">
    <property type="component" value="Unplaced"/>
</dbReference>
<reference evidence="4" key="1">
    <citation type="submission" date="2023-03" db="UniProtKB">
        <authorList>
            <consortium name="WormBaseParasite"/>
        </authorList>
    </citation>
    <scope>IDENTIFICATION</scope>
</reference>
<feature type="transmembrane region" description="Helical" evidence="2">
    <location>
        <begin position="87"/>
        <end position="107"/>
    </location>
</feature>
<feature type="region of interest" description="Disordered" evidence="1">
    <location>
        <begin position="256"/>
        <end position="275"/>
    </location>
</feature>
<evidence type="ECO:0000313" key="4">
    <source>
        <dbReference type="WBParaSite" id="ALUE_0001496601-mRNA-1"/>
    </source>
</evidence>
<name>A0A9J2PXU2_ASCLU</name>
<dbReference type="WBParaSite" id="ALUE_0001496601-mRNA-1">
    <property type="protein sequence ID" value="ALUE_0001496601-mRNA-1"/>
    <property type="gene ID" value="ALUE_0001496601"/>
</dbReference>
<evidence type="ECO:0000313" key="3">
    <source>
        <dbReference type="Proteomes" id="UP000036681"/>
    </source>
</evidence>
<evidence type="ECO:0000256" key="1">
    <source>
        <dbReference type="SAM" id="MobiDB-lite"/>
    </source>
</evidence>
<feature type="compositionally biased region" description="Polar residues" evidence="1">
    <location>
        <begin position="302"/>
        <end position="316"/>
    </location>
</feature>
<accession>A0A9J2PXU2</accession>